<dbReference type="Proteomes" id="UP000232688">
    <property type="component" value="Unassembled WGS sequence"/>
</dbReference>
<dbReference type="EMBL" id="LLXH01001351">
    <property type="protein sequence ID" value="PKC59350.1"/>
    <property type="molecule type" value="Genomic_DNA"/>
</dbReference>
<name>A0A2N0R7T9_9GLOM</name>
<dbReference type="VEuPathDB" id="FungiDB:RhiirFUN_014501"/>
<gene>
    <name evidence="1" type="ORF">RhiirA1_400025</name>
</gene>
<sequence length="158" mass="18268">MGKTSELSECGQIIGLWKGHETIRIKILVSNNCVCNGRRTLKNLFHGMLVGWSRYQTIRTGGNAGRSYKSTTKTSFQHLINGWVTFQSKVGAQKVPGTTFHNKFLWTILDNFLWFLDDSWTIHMDVNGDTVKLYYCHLFYFFRLPDDLNNIIFFMISG</sequence>
<evidence type="ECO:0000313" key="1">
    <source>
        <dbReference type="EMBL" id="PKC59350.1"/>
    </source>
</evidence>
<protein>
    <submittedName>
        <fullName evidence="1">Uncharacterized protein</fullName>
    </submittedName>
</protein>
<dbReference type="AlphaFoldDB" id="A0A2N0R7T9"/>
<proteinExistence type="predicted"/>
<evidence type="ECO:0000313" key="2">
    <source>
        <dbReference type="Proteomes" id="UP000232688"/>
    </source>
</evidence>
<dbReference type="VEuPathDB" id="FungiDB:RhiirA1_400025"/>
<reference evidence="1 2" key="1">
    <citation type="submission" date="2017-10" db="EMBL/GenBank/DDBJ databases">
        <title>Extensive intraspecific genome diversity in a model arbuscular mycorrhizal fungus.</title>
        <authorList>
            <person name="Chen E.C.H."/>
            <person name="Morin E."/>
            <person name="Baudet D."/>
            <person name="Noel J."/>
            <person name="Ndikumana S."/>
            <person name="Charron P."/>
            <person name="St-Onge C."/>
            <person name="Giorgi J."/>
            <person name="Grigoriev I.V."/>
            <person name="Roux C."/>
            <person name="Martin F.M."/>
            <person name="Corradi N."/>
        </authorList>
    </citation>
    <scope>NUCLEOTIDE SEQUENCE [LARGE SCALE GENOMIC DNA]</scope>
    <source>
        <strain evidence="1 2">A1</strain>
    </source>
</reference>
<comment type="caution">
    <text evidence="1">The sequence shown here is derived from an EMBL/GenBank/DDBJ whole genome shotgun (WGS) entry which is preliminary data.</text>
</comment>
<reference evidence="1 2" key="2">
    <citation type="submission" date="2017-10" db="EMBL/GenBank/DDBJ databases">
        <title>Genome analyses suggest a sexual origin of heterokaryosis in a supposedly ancient asexual fungus.</title>
        <authorList>
            <person name="Corradi N."/>
            <person name="Sedzielewska K."/>
            <person name="Noel J."/>
            <person name="Charron P."/>
            <person name="Farinelli L."/>
            <person name="Marton T."/>
            <person name="Kruger M."/>
            <person name="Pelin A."/>
            <person name="Brachmann A."/>
            <person name="Corradi N."/>
        </authorList>
    </citation>
    <scope>NUCLEOTIDE SEQUENCE [LARGE SCALE GENOMIC DNA]</scope>
    <source>
        <strain evidence="1 2">A1</strain>
    </source>
</reference>
<dbReference type="VEuPathDB" id="FungiDB:FUN_023609"/>
<organism evidence="1 2">
    <name type="scientific">Rhizophagus irregularis</name>
    <dbReference type="NCBI Taxonomy" id="588596"/>
    <lineage>
        <taxon>Eukaryota</taxon>
        <taxon>Fungi</taxon>
        <taxon>Fungi incertae sedis</taxon>
        <taxon>Mucoromycota</taxon>
        <taxon>Glomeromycotina</taxon>
        <taxon>Glomeromycetes</taxon>
        <taxon>Glomerales</taxon>
        <taxon>Glomeraceae</taxon>
        <taxon>Rhizophagus</taxon>
    </lineage>
</organism>
<accession>A0A2N0R7T9</accession>